<comment type="subcellular location">
    <subcellularLocation>
        <location evidence="2">Membrane</location>
        <topology evidence="2">Multi-pass membrane protein</topology>
    </subcellularLocation>
</comment>
<dbReference type="GeneID" id="105056428"/>
<evidence type="ECO:0000256" key="1">
    <source>
        <dbReference type="ARBA" id="ARBA00000900"/>
    </source>
</evidence>
<keyword evidence="8" id="KW-0833">Ubl conjugation pathway</keyword>
<evidence type="ECO:0000259" key="14">
    <source>
        <dbReference type="PROSITE" id="PS50089"/>
    </source>
</evidence>
<reference evidence="16" key="1">
    <citation type="submission" date="2025-08" db="UniProtKB">
        <authorList>
            <consortium name="RefSeq"/>
        </authorList>
    </citation>
    <scope>IDENTIFICATION</scope>
</reference>
<evidence type="ECO:0000256" key="13">
    <source>
        <dbReference type="SAM" id="Phobius"/>
    </source>
</evidence>
<evidence type="ECO:0000256" key="2">
    <source>
        <dbReference type="ARBA" id="ARBA00004141"/>
    </source>
</evidence>
<dbReference type="InParanoid" id="A0A6I9S492"/>
<dbReference type="EC" id="2.3.2.27" evidence="3"/>
<evidence type="ECO:0000313" key="15">
    <source>
        <dbReference type="Proteomes" id="UP000504607"/>
    </source>
</evidence>
<dbReference type="GO" id="GO:0016020">
    <property type="term" value="C:membrane"/>
    <property type="evidence" value="ECO:0007669"/>
    <property type="project" value="UniProtKB-SubCell"/>
</dbReference>
<feature type="domain" description="RING-type" evidence="14">
    <location>
        <begin position="325"/>
        <end position="365"/>
    </location>
</feature>
<dbReference type="PANTHER" id="PTHR47355:SF1">
    <property type="entry name" value="E3 UBIQUITIN-PROTEIN LIGASE SPL2"/>
    <property type="match status" value="1"/>
</dbReference>
<evidence type="ECO:0000256" key="6">
    <source>
        <dbReference type="ARBA" id="ARBA00022723"/>
    </source>
</evidence>
<keyword evidence="4" id="KW-0808">Transferase</keyword>
<keyword evidence="9" id="KW-0862">Zinc</keyword>
<dbReference type="GO" id="GO:0061630">
    <property type="term" value="F:ubiquitin protein ligase activity"/>
    <property type="evidence" value="ECO:0007669"/>
    <property type="project" value="UniProtKB-EC"/>
</dbReference>
<dbReference type="InterPro" id="IPR022170">
    <property type="entry name" value="MUL1-like"/>
</dbReference>
<feature type="transmembrane region" description="Helical" evidence="13">
    <location>
        <begin position="268"/>
        <end position="293"/>
    </location>
</feature>
<gene>
    <name evidence="16" type="primary">LOC105056428</name>
</gene>
<dbReference type="InterPro" id="IPR013083">
    <property type="entry name" value="Znf_RING/FYVE/PHD"/>
</dbReference>
<keyword evidence="15" id="KW-1185">Reference proteome</keyword>
<dbReference type="Gene3D" id="3.30.40.10">
    <property type="entry name" value="Zinc/RING finger domain, C3HC4 (zinc finger)"/>
    <property type="match status" value="1"/>
</dbReference>
<dbReference type="InterPro" id="IPR044247">
    <property type="entry name" value="SPL2-like"/>
</dbReference>
<sequence>MSRDYDTAASLARIAAACDGAFLGVALAICAARSCFKYLATTSALHRIRNAPAARISDLRSLLPADPVSDDEGRLVVVRGQVQPRPAVESSLLAPKNRSVFVSQSSGERAVVVQHTETCLYNEWRGIFGWSFDLHALFAKSLKEQRSSSLRTVPFALVEGGQWPHSAYVHVSLDGSAHPIPLTTVCHHLRPVQATPYTFFQAIFGSGFPVALLHEEKILPVGKEITAVGICRTRDGSLEIKSCEELPYFLSDMTKDEIVGELATNSGILFWSGIVLGMVSIGILSYSIIRYWWRWKERRWRNQELLDAASVSDDESEDIPDGELCVICLMRQRRCAFVPCGHRVCCPRCTIDVKISSSPKCPVCRQSIISSIRIYDS</sequence>
<keyword evidence="5 13" id="KW-0812">Transmembrane</keyword>
<name>A0A6I9S492_ELAGV</name>
<dbReference type="Proteomes" id="UP000504607">
    <property type="component" value="Chromosome 13"/>
</dbReference>
<dbReference type="PROSITE" id="PS50089">
    <property type="entry name" value="ZF_RING_2"/>
    <property type="match status" value="1"/>
</dbReference>
<dbReference type="AlphaFoldDB" id="A0A6I9S492"/>
<evidence type="ECO:0000256" key="8">
    <source>
        <dbReference type="ARBA" id="ARBA00022786"/>
    </source>
</evidence>
<dbReference type="GO" id="GO:0016567">
    <property type="term" value="P:protein ubiquitination"/>
    <property type="evidence" value="ECO:0007669"/>
    <property type="project" value="InterPro"/>
</dbReference>
<organism evidence="15 16">
    <name type="scientific">Elaeis guineensis var. tenera</name>
    <name type="common">Oil palm</name>
    <dbReference type="NCBI Taxonomy" id="51953"/>
    <lineage>
        <taxon>Eukaryota</taxon>
        <taxon>Viridiplantae</taxon>
        <taxon>Streptophyta</taxon>
        <taxon>Embryophyta</taxon>
        <taxon>Tracheophyta</taxon>
        <taxon>Spermatophyta</taxon>
        <taxon>Magnoliopsida</taxon>
        <taxon>Liliopsida</taxon>
        <taxon>Arecaceae</taxon>
        <taxon>Arecoideae</taxon>
        <taxon>Cocoseae</taxon>
        <taxon>Elaeidinae</taxon>
        <taxon>Elaeis</taxon>
    </lineage>
</organism>
<evidence type="ECO:0000256" key="11">
    <source>
        <dbReference type="ARBA" id="ARBA00023136"/>
    </source>
</evidence>
<keyword evidence="6" id="KW-0479">Metal-binding</keyword>
<dbReference type="CDD" id="cd23145">
    <property type="entry name" value="RING-HC_SPL2-like"/>
    <property type="match status" value="1"/>
</dbReference>
<evidence type="ECO:0000256" key="9">
    <source>
        <dbReference type="ARBA" id="ARBA00022833"/>
    </source>
</evidence>
<keyword evidence="11 13" id="KW-0472">Membrane</keyword>
<dbReference type="InterPro" id="IPR001841">
    <property type="entry name" value="Znf_RING"/>
</dbReference>
<evidence type="ECO:0000256" key="3">
    <source>
        <dbReference type="ARBA" id="ARBA00012483"/>
    </source>
</evidence>
<dbReference type="KEGG" id="egu:105056428"/>
<evidence type="ECO:0000313" key="16">
    <source>
        <dbReference type="RefSeq" id="XP_010936923.1"/>
    </source>
</evidence>
<evidence type="ECO:0000256" key="5">
    <source>
        <dbReference type="ARBA" id="ARBA00022692"/>
    </source>
</evidence>
<keyword evidence="7 12" id="KW-0863">Zinc-finger</keyword>
<evidence type="ECO:0000256" key="4">
    <source>
        <dbReference type="ARBA" id="ARBA00022679"/>
    </source>
</evidence>
<proteinExistence type="predicted"/>
<dbReference type="Pfam" id="PF12483">
    <property type="entry name" value="GIDE"/>
    <property type="match status" value="1"/>
</dbReference>
<dbReference type="SUPFAM" id="SSF57850">
    <property type="entry name" value="RING/U-box"/>
    <property type="match status" value="1"/>
</dbReference>
<comment type="catalytic activity">
    <reaction evidence="1">
        <text>S-ubiquitinyl-[E2 ubiquitin-conjugating enzyme]-L-cysteine + [acceptor protein]-L-lysine = [E2 ubiquitin-conjugating enzyme]-L-cysteine + N(6)-ubiquitinyl-[acceptor protein]-L-lysine.</text>
        <dbReference type="EC" id="2.3.2.27"/>
    </reaction>
</comment>
<dbReference type="RefSeq" id="XP_010936923.1">
    <property type="nucleotide sequence ID" value="XM_010938621.3"/>
</dbReference>
<dbReference type="FunCoup" id="A0A6I9S492">
    <property type="interactions" value="1447"/>
</dbReference>
<evidence type="ECO:0000256" key="10">
    <source>
        <dbReference type="ARBA" id="ARBA00022989"/>
    </source>
</evidence>
<evidence type="ECO:0000256" key="7">
    <source>
        <dbReference type="ARBA" id="ARBA00022771"/>
    </source>
</evidence>
<keyword evidence="10 13" id="KW-1133">Transmembrane helix</keyword>
<dbReference type="GO" id="GO:0008270">
    <property type="term" value="F:zinc ion binding"/>
    <property type="evidence" value="ECO:0007669"/>
    <property type="project" value="UniProtKB-KW"/>
</dbReference>
<dbReference type="PANTHER" id="PTHR47355">
    <property type="entry name" value="E3 UBIQUITIN-PROTEIN LIGASE SPL2"/>
    <property type="match status" value="1"/>
</dbReference>
<accession>A0A6I9S492</accession>
<dbReference type="Pfam" id="PF13920">
    <property type="entry name" value="zf-C3HC4_3"/>
    <property type="match status" value="1"/>
</dbReference>
<dbReference type="OrthoDB" id="1711136at2759"/>
<evidence type="ECO:0000256" key="12">
    <source>
        <dbReference type="PROSITE-ProRule" id="PRU00175"/>
    </source>
</evidence>
<protein>
    <recommendedName>
        <fullName evidence="3">RING-type E3 ubiquitin transferase</fullName>
        <ecNumber evidence="3">2.3.2.27</ecNumber>
    </recommendedName>
</protein>